<keyword evidence="1 6" id="KW-0813">Transport</keyword>
<dbReference type="PANTHER" id="PTHR38344:SF1">
    <property type="entry name" value="INORGANIC CARBON TRANSPORTER SUBUNIT DABA-RELATED"/>
    <property type="match status" value="1"/>
</dbReference>
<keyword evidence="4 6" id="KW-0862">Zinc</keyword>
<protein>
    <recommendedName>
        <fullName evidence="6">Probable inorganic carbon transporter subunit DabA</fullName>
    </recommendedName>
</protein>
<proteinExistence type="inferred from homology"/>
<keyword evidence="2 6" id="KW-1003">Cell membrane</keyword>
<gene>
    <name evidence="6" type="primary">dabA</name>
    <name evidence="8" type="ORF">EH165_09220</name>
</gene>
<reference evidence="8 9" key="2">
    <citation type="submission" date="2018-12" db="EMBL/GenBank/DDBJ databases">
        <title>Nakamurella antarcticus sp. nov., isolated from Antarctica South Shetland Islands soil.</title>
        <authorList>
            <person name="Peng F."/>
        </authorList>
    </citation>
    <scope>NUCLEOTIDE SEQUENCE [LARGE SCALE GENOMIC DNA]</scope>
    <source>
        <strain evidence="8 9">S14-144</strain>
    </source>
</reference>
<dbReference type="PANTHER" id="PTHR38344">
    <property type="entry name" value="UPF0753 PROTEIN AQ_863"/>
    <property type="match status" value="1"/>
</dbReference>
<feature type="binding site" evidence="6">
    <location>
        <position position="384"/>
    </location>
    <ligand>
        <name>Zn(2+)</name>
        <dbReference type="ChEBI" id="CHEBI:29105"/>
    </ligand>
</feature>
<evidence type="ECO:0000256" key="4">
    <source>
        <dbReference type="ARBA" id="ARBA00022833"/>
    </source>
</evidence>
<feature type="binding site" evidence="6">
    <location>
        <position position="559"/>
    </location>
    <ligand>
        <name>Zn(2+)</name>
        <dbReference type="ChEBI" id="CHEBI:29105"/>
    </ligand>
</feature>
<feature type="compositionally biased region" description="Polar residues" evidence="7">
    <location>
        <begin position="1"/>
        <end position="15"/>
    </location>
</feature>
<dbReference type="KEGG" id="nak:EH165_09220"/>
<dbReference type="OrthoDB" id="9805101at2"/>
<comment type="subcellular location">
    <subcellularLocation>
        <location evidence="6">Cell membrane</location>
        <topology evidence="6">Peripheral membrane protein</topology>
    </subcellularLocation>
</comment>
<feature type="binding site" evidence="6">
    <location>
        <position position="574"/>
    </location>
    <ligand>
        <name>Zn(2+)</name>
        <dbReference type="ChEBI" id="CHEBI:29105"/>
    </ligand>
</feature>
<evidence type="ECO:0000256" key="5">
    <source>
        <dbReference type="ARBA" id="ARBA00023136"/>
    </source>
</evidence>
<evidence type="ECO:0000256" key="7">
    <source>
        <dbReference type="SAM" id="MobiDB-lite"/>
    </source>
</evidence>
<evidence type="ECO:0000256" key="3">
    <source>
        <dbReference type="ARBA" id="ARBA00022723"/>
    </source>
</evidence>
<organism evidence="8 9">
    <name type="scientific">Nakamurella antarctica</name>
    <dbReference type="NCBI Taxonomy" id="1902245"/>
    <lineage>
        <taxon>Bacteria</taxon>
        <taxon>Bacillati</taxon>
        <taxon>Actinomycetota</taxon>
        <taxon>Actinomycetes</taxon>
        <taxon>Nakamurellales</taxon>
        <taxon>Nakamurellaceae</taxon>
        <taxon>Nakamurella</taxon>
    </lineage>
</organism>
<dbReference type="GO" id="GO:0008270">
    <property type="term" value="F:zinc ion binding"/>
    <property type="evidence" value="ECO:0007669"/>
    <property type="project" value="UniProtKB-UniRule"/>
</dbReference>
<dbReference type="EMBL" id="CP034170">
    <property type="protein sequence ID" value="AZI58291.1"/>
    <property type="molecule type" value="Genomic_DNA"/>
</dbReference>
<feature type="binding site" evidence="6">
    <location>
        <position position="386"/>
    </location>
    <ligand>
        <name>Zn(2+)</name>
        <dbReference type="ChEBI" id="CHEBI:29105"/>
    </ligand>
</feature>
<evidence type="ECO:0000313" key="9">
    <source>
        <dbReference type="Proteomes" id="UP000268084"/>
    </source>
</evidence>
<comment type="cofactor">
    <cofactor evidence="6">
        <name>Zn(2+)</name>
        <dbReference type="ChEBI" id="CHEBI:29105"/>
    </cofactor>
</comment>
<name>A0A3G8ZX99_9ACTN</name>
<reference evidence="8 9" key="1">
    <citation type="submission" date="2018-11" db="EMBL/GenBank/DDBJ databases">
        <authorList>
            <person name="Da X."/>
        </authorList>
    </citation>
    <scope>NUCLEOTIDE SEQUENCE [LARGE SCALE GENOMIC DNA]</scope>
    <source>
        <strain evidence="8 9">S14-144</strain>
    </source>
</reference>
<dbReference type="Pfam" id="PF10070">
    <property type="entry name" value="DabA"/>
    <property type="match status" value="1"/>
</dbReference>
<dbReference type="InterPro" id="IPR018752">
    <property type="entry name" value="DabA"/>
</dbReference>
<keyword evidence="3 6" id="KW-0479">Metal-binding</keyword>
<accession>A0A3G8ZX99</accession>
<dbReference type="Proteomes" id="UP000268084">
    <property type="component" value="Chromosome"/>
</dbReference>
<dbReference type="AlphaFoldDB" id="A0A3G8ZX99"/>
<dbReference type="GO" id="GO:0005886">
    <property type="term" value="C:plasma membrane"/>
    <property type="evidence" value="ECO:0007669"/>
    <property type="project" value="UniProtKB-SubCell"/>
</dbReference>
<dbReference type="RefSeq" id="WP_124799200.1">
    <property type="nucleotide sequence ID" value="NZ_CP034170.1"/>
</dbReference>
<comment type="similarity">
    <text evidence="6">Belongs to the inorganic carbon transporter (TC 9.A.2) DabA family.</text>
</comment>
<feature type="region of interest" description="Disordered" evidence="7">
    <location>
        <begin position="1"/>
        <end position="20"/>
    </location>
</feature>
<dbReference type="HAMAP" id="MF_01871">
    <property type="entry name" value="DabA"/>
    <property type="match status" value="1"/>
</dbReference>
<sequence>MTNTSPAHPASTESSPPAPNLRARATLRSSVAVAARILPTHYPLRTFIAVNPLDGLKHLPFDTAAFRAGELYGATAALPEGKYRDYFSQGRISTVDLDHALARRYPQLGSEPPLASGGKTFSAFDILRADLLAGAPAPEPVRVYRTRSEQIAPSVADQVNELSSRWCAAYLTTDSTAWAMPEHPDGFFASWRALAYRDPTLNRSVRAALRNLPERADDAALIALNALGVADSAYRDYATAHLTQQPGWPSHIRWHNDHTAPVRITMFDYLAIRLTYEALLLAGHQAPATPATTLTPEVAERPAHLPARASHALAALGITSPLDTDITRAIRLLGTLPVKDRTLVWVEAFEFHYRDALLKQMPATDVEPASTASGPRPAAQIVNCIDTRSEGLRRHLEVTDKYQTLGFAGFFFAAIRFTDLAQGDSNDLCPVLIKPSFVVSETPAPGADLGSRKRLAGLQTLTGAHNAFHSAKDDSVSPYALAEASGWLAGPASAARTLAPRVGSAIARFVRRQVAPAADTQISLEDGFGIADRVNYARVALSTMGLIRNFARLVVFCAHGSTTSNNPYQASLDCGACGGQRGGPTARTAALIFNDPEVRVGLREHNINIPADTVFISAEHDTATDRVVILDEYAIPPSHRAELDELCADLAAAGEALTAERSALLPYAPGRARKNPAVASRHASTRSADWAQVYPEWGLVGNAAFIIGPRAQTYGIDLERRAFLHSYLPQDDQDGSVLETILTAPLVVAQWINAQYYFSTVAPDIFGAGSKTIHNVLGGVGVLAGHAGDLQLGLPWQSVAVGDTLIHEPMRLLTVIHAPTDRIDTIVERNPILQELLHGEWFTFTAPDYETGTWKLRTAAGWQSWSGPSN</sequence>
<evidence type="ECO:0000313" key="8">
    <source>
        <dbReference type="EMBL" id="AZI58291.1"/>
    </source>
</evidence>
<evidence type="ECO:0000256" key="2">
    <source>
        <dbReference type="ARBA" id="ARBA00022475"/>
    </source>
</evidence>
<comment type="function">
    <text evidence="6">Part of an energy-coupled inorganic carbon pump.</text>
</comment>
<keyword evidence="9" id="KW-1185">Reference proteome</keyword>
<evidence type="ECO:0000256" key="1">
    <source>
        <dbReference type="ARBA" id="ARBA00022448"/>
    </source>
</evidence>
<comment type="subunit">
    <text evidence="6">Forms a complex with DabB.</text>
</comment>
<evidence type="ECO:0000256" key="6">
    <source>
        <dbReference type="HAMAP-Rule" id="MF_01871"/>
    </source>
</evidence>
<keyword evidence="5 6" id="KW-0472">Membrane</keyword>